<feature type="chain" id="PRO_5013103362" evidence="2">
    <location>
        <begin position="22"/>
        <end position="190"/>
    </location>
</feature>
<evidence type="ECO:0000256" key="1">
    <source>
        <dbReference type="SAM" id="MobiDB-lite"/>
    </source>
</evidence>
<dbReference type="RefSeq" id="WP_143234489.1">
    <property type="nucleotide sequence ID" value="NZ_OBDY01000002.1"/>
</dbReference>
<feature type="signal peptide" evidence="2">
    <location>
        <begin position="1"/>
        <end position="21"/>
    </location>
</feature>
<feature type="region of interest" description="Disordered" evidence="1">
    <location>
        <begin position="32"/>
        <end position="55"/>
    </location>
</feature>
<feature type="compositionally biased region" description="Low complexity" evidence="1">
    <location>
        <begin position="33"/>
        <end position="47"/>
    </location>
</feature>
<reference evidence="3 4" key="1">
    <citation type="submission" date="2017-09" db="EMBL/GenBank/DDBJ databases">
        <authorList>
            <person name="Ehlers B."/>
            <person name="Leendertz F.H."/>
        </authorList>
    </citation>
    <scope>NUCLEOTIDE SEQUENCE [LARGE SCALE GENOMIC DNA]</scope>
    <source>
        <strain evidence="3 4">CGMCC 4.6857</strain>
    </source>
</reference>
<name>A0A285GRA8_9ACTN</name>
<organism evidence="3 4">
    <name type="scientific">Paractinoplanes atraurantiacus</name>
    <dbReference type="NCBI Taxonomy" id="1036182"/>
    <lineage>
        <taxon>Bacteria</taxon>
        <taxon>Bacillati</taxon>
        <taxon>Actinomycetota</taxon>
        <taxon>Actinomycetes</taxon>
        <taxon>Micromonosporales</taxon>
        <taxon>Micromonosporaceae</taxon>
        <taxon>Paractinoplanes</taxon>
    </lineage>
</organism>
<proteinExistence type="predicted"/>
<dbReference type="PROSITE" id="PS51257">
    <property type="entry name" value="PROKAR_LIPOPROTEIN"/>
    <property type="match status" value="1"/>
</dbReference>
<dbReference type="EMBL" id="OBDY01000002">
    <property type="protein sequence ID" value="SNY26190.1"/>
    <property type="molecule type" value="Genomic_DNA"/>
</dbReference>
<sequence length="190" mass="20337">MRRLLVVAVALSALTACGKPAEETRTAKVATLVSPSASASVKASPKAQRPRERLDTTAEEFEALLGPYNKCMYDHGGMVKGSTIAQERKKAEAGPAGVSGTQTEKFEAANKICEPQYYPLPPWEKDPANPEAKDFARATVKCLKQKGVEYVEISEDGLSIALGGDQNDPKSISMGLDLIPGCERDIAAKK</sequence>
<dbReference type="Proteomes" id="UP000219612">
    <property type="component" value="Unassembled WGS sequence"/>
</dbReference>
<keyword evidence="4" id="KW-1185">Reference proteome</keyword>
<evidence type="ECO:0000256" key="2">
    <source>
        <dbReference type="SAM" id="SignalP"/>
    </source>
</evidence>
<protein>
    <submittedName>
        <fullName evidence="3">Uncharacterized protein</fullName>
    </submittedName>
</protein>
<evidence type="ECO:0000313" key="3">
    <source>
        <dbReference type="EMBL" id="SNY26190.1"/>
    </source>
</evidence>
<keyword evidence="2" id="KW-0732">Signal</keyword>
<dbReference type="AlphaFoldDB" id="A0A285GRA8"/>
<dbReference type="OrthoDB" id="3297121at2"/>
<gene>
    <name evidence="3" type="ORF">SAMN05421748_102475</name>
</gene>
<evidence type="ECO:0000313" key="4">
    <source>
        <dbReference type="Proteomes" id="UP000219612"/>
    </source>
</evidence>
<accession>A0A285GRA8</accession>